<accession>A0A433UA40</accession>
<dbReference type="AlphaFoldDB" id="A0A433UA40"/>
<sequence>MMQIIKVTRLPVAVSCSLALMIWICNNDVNSDSCGANKSDSKDIPSVFPSRLVPPGLNEPTKAWWVKEVTPLLHVAGRLSERQIKYAAEAGFKSILSLFPYPDDCPGDCGGEYLPVTTEEKKMVESTGLQFVPLLEPLDEWSSVEAVEKFTSVISLMDKPALLHCDRGYTIVFVVLLYLANQTRYDPNFEPRIHTKEFYEISASMGLDFLSRIPVEVVSEITGEPAINLKDETVPRPDYDPEEWLDFWYAHPVYYNWFLAGQIYRSHLEPLKDFGYKTVINVRSGVLHNSEPNQEEVNLLNIKSKTGTYGNGLNPGRQFVERLEETRINPQLSTLYISPTSGVNYEQRNMHEFGDDVGYNETLERIAVEKSGLAYYHFPLHENLDDFYTYMAENRDKLLEVGRKGPVLIHCDSGYRSG</sequence>
<dbReference type="InterPro" id="IPR029021">
    <property type="entry name" value="Prot-tyrosine_phosphatase-like"/>
</dbReference>
<organism evidence="2 3">
    <name type="scientific">Elysia chlorotica</name>
    <name type="common">Eastern emerald elysia</name>
    <name type="synonym">Sea slug</name>
    <dbReference type="NCBI Taxonomy" id="188477"/>
    <lineage>
        <taxon>Eukaryota</taxon>
        <taxon>Metazoa</taxon>
        <taxon>Spiralia</taxon>
        <taxon>Lophotrochozoa</taxon>
        <taxon>Mollusca</taxon>
        <taxon>Gastropoda</taxon>
        <taxon>Heterobranchia</taxon>
        <taxon>Euthyneura</taxon>
        <taxon>Panpulmonata</taxon>
        <taxon>Sacoglossa</taxon>
        <taxon>Placobranchoidea</taxon>
        <taxon>Plakobranchidae</taxon>
        <taxon>Elysia</taxon>
    </lineage>
</organism>
<feature type="chain" id="PRO_5019374922" description="Tyrosine specific protein phosphatases domain-containing protein" evidence="1">
    <location>
        <begin position="32"/>
        <end position="418"/>
    </location>
</feature>
<evidence type="ECO:0008006" key="4">
    <source>
        <dbReference type="Google" id="ProtNLM"/>
    </source>
</evidence>
<dbReference type="EMBL" id="RQTK01000027">
    <property type="protein sequence ID" value="RUS90671.1"/>
    <property type="molecule type" value="Genomic_DNA"/>
</dbReference>
<proteinExistence type="predicted"/>
<evidence type="ECO:0000313" key="3">
    <source>
        <dbReference type="Proteomes" id="UP000271974"/>
    </source>
</evidence>
<evidence type="ECO:0000313" key="2">
    <source>
        <dbReference type="EMBL" id="RUS90671.1"/>
    </source>
</evidence>
<keyword evidence="1" id="KW-0732">Signal</keyword>
<evidence type="ECO:0000256" key="1">
    <source>
        <dbReference type="SAM" id="SignalP"/>
    </source>
</evidence>
<keyword evidence="3" id="KW-1185">Reference proteome</keyword>
<feature type="signal peptide" evidence="1">
    <location>
        <begin position="1"/>
        <end position="31"/>
    </location>
</feature>
<reference evidence="2 3" key="1">
    <citation type="submission" date="2019-01" db="EMBL/GenBank/DDBJ databases">
        <title>A draft genome assembly of the solar-powered sea slug Elysia chlorotica.</title>
        <authorList>
            <person name="Cai H."/>
            <person name="Li Q."/>
            <person name="Fang X."/>
            <person name="Li J."/>
            <person name="Curtis N.E."/>
            <person name="Altenburger A."/>
            <person name="Shibata T."/>
            <person name="Feng M."/>
            <person name="Maeda T."/>
            <person name="Schwartz J.A."/>
            <person name="Shigenobu S."/>
            <person name="Lundholm N."/>
            <person name="Nishiyama T."/>
            <person name="Yang H."/>
            <person name="Hasebe M."/>
            <person name="Li S."/>
            <person name="Pierce S.K."/>
            <person name="Wang J."/>
        </authorList>
    </citation>
    <scope>NUCLEOTIDE SEQUENCE [LARGE SCALE GENOMIC DNA]</scope>
    <source>
        <strain evidence="2">EC2010</strain>
        <tissue evidence="2">Whole organism of an adult</tissue>
    </source>
</reference>
<protein>
    <recommendedName>
        <fullName evidence="4">Tyrosine specific protein phosphatases domain-containing protein</fullName>
    </recommendedName>
</protein>
<comment type="caution">
    <text evidence="2">The sequence shown here is derived from an EMBL/GenBank/DDBJ whole genome shotgun (WGS) entry which is preliminary data.</text>
</comment>
<gene>
    <name evidence="2" type="ORF">EGW08_001571</name>
</gene>
<dbReference type="OrthoDB" id="6123911at2759"/>
<dbReference type="SUPFAM" id="SSF52799">
    <property type="entry name" value="(Phosphotyrosine protein) phosphatases II"/>
    <property type="match status" value="1"/>
</dbReference>
<name>A0A433UA40_ELYCH</name>
<dbReference type="Proteomes" id="UP000271974">
    <property type="component" value="Unassembled WGS sequence"/>
</dbReference>
<dbReference type="Gene3D" id="3.90.190.10">
    <property type="entry name" value="Protein tyrosine phosphatase superfamily"/>
    <property type="match status" value="2"/>
</dbReference>